<gene>
    <name evidence="2" type="ORF">C3743_14630</name>
</gene>
<protein>
    <submittedName>
        <fullName evidence="2">Uncharacterized protein</fullName>
    </submittedName>
</protein>
<organism evidence="2 3">
    <name type="scientific">Burkholderia contaminans</name>
    <dbReference type="NCBI Taxonomy" id="488447"/>
    <lineage>
        <taxon>Bacteria</taxon>
        <taxon>Pseudomonadati</taxon>
        <taxon>Pseudomonadota</taxon>
        <taxon>Betaproteobacteria</taxon>
        <taxon>Burkholderiales</taxon>
        <taxon>Burkholderiaceae</taxon>
        <taxon>Burkholderia</taxon>
        <taxon>Burkholderia cepacia complex</taxon>
    </lineage>
</organism>
<evidence type="ECO:0000256" key="1">
    <source>
        <dbReference type="SAM" id="MobiDB-lite"/>
    </source>
</evidence>
<accession>A0A2S5DR46</accession>
<comment type="caution">
    <text evidence="2">The sequence shown here is derived from an EMBL/GenBank/DDBJ whole genome shotgun (WGS) entry which is preliminary data.</text>
</comment>
<sequence length="222" mass="24239">MSDITDLRGTIVPKSDQLNAEQLLAGDMTITVTDVRMGSEDQPVILHYENDEGRPYKPCKTMRKLLIFAWGEDGRNWTGKSMTLYNDQAVRFGGMVVGGIRISHLSHIEREISLSLTATKGKKALHTVLPLEVVRLDDVLKAIATATDRNAMNAARALAMKLPPGRSSAGRAGRIQRAHARAARRGGAQAGGSATRTGRRRNHGARATGSMCRRRCARSLPR</sequence>
<evidence type="ECO:0000313" key="3">
    <source>
        <dbReference type="Proteomes" id="UP000238655"/>
    </source>
</evidence>
<evidence type="ECO:0000313" key="2">
    <source>
        <dbReference type="EMBL" id="POZ81565.1"/>
    </source>
</evidence>
<name>A0A2S5DR46_9BURK</name>
<dbReference type="RefSeq" id="WP_105749858.1">
    <property type="nucleotide sequence ID" value="NZ_CM009575.1"/>
</dbReference>
<feature type="compositionally biased region" description="Basic residues" evidence="1">
    <location>
        <begin position="174"/>
        <end position="184"/>
    </location>
</feature>
<proteinExistence type="predicted"/>
<feature type="compositionally biased region" description="Low complexity" evidence="1">
    <location>
        <begin position="185"/>
        <end position="196"/>
    </location>
</feature>
<dbReference type="Proteomes" id="UP000238655">
    <property type="component" value="Chromosome 1"/>
</dbReference>
<feature type="compositionally biased region" description="Basic residues" evidence="1">
    <location>
        <begin position="212"/>
        <end position="222"/>
    </location>
</feature>
<dbReference type="AlphaFoldDB" id="A0A2S5DR46"/>
<reference evidence="2 3" key="1">
    <citation type="submission" date="2018-01" db="EMBL/GenBank/DDBJ databases">
        <title>Successful Treatment of Persistent Burkholderia cepacia Bacteremia with Ceftazidime-Avibactam.</title>
        <authorList>
            <person name="Tamma P."/>
            <person name="Fan Y."/>
            <person name="Bergman Y."/>
            <person name="Sick-Samuels A."/>
            <person name="Hsu A."/>
            <person name="Timp W."/>
            <person name="Simner P."/>
        </authorList>
    </citation>
    <scope>NUCLEOTIDE SEQUENCE [LARGE SCALE GENOMIC DNA]</scope>
    <source>
        <strain evidence="2 3">170816</strain>
    </source>
</reference>
<dbReference type="EMBL" id="PQVP01000002">
    <property type="protein sequence ID" value="POZ81565.1"/>
    <property type="molecule type" value="Genomic_DNA"/>
</dbReference>
<feature type="region of interest" description="Disordered" evidence="1">
    <location>
        <begin position="163"/>
        <end position="222"/>
    </location>
</feature>